<feature type="domain" description="Exosome complex exonuclease Rrp40 N-terminal" evidence="11">
    <location>
        <begin position="41"/>
        <end position="79"/>
    </location>
</feature>
<dbReference type="SUPFAM" id="SSF50249">
    <property type="entry name" value="Nucleic acid-binding proteins"/>
    <property type="match status" value="1"/>
</dbReference>
<keyword evidence="13" id="KW-1185">Reference proteome</keyword>
<dbReference type="SUPFAM" id="SSF110324">
    <property type="entry name" value="Ribosomal L27 protein-like"/>
    <property type="match status" value="1"/>
</dbReference>
<dbReference type="InterPro" id="IPR049469">
    <property type="entry name" value="RRP40_KH-I"/>
</dbReference>
<comment type="similarity">
    <text evidence="3">Belongs to the RRP40 family.</text>
</comment>
<dbReference type="Gene3D" id="3.30.1370.10">
    <property type="entry name" value="K Homology domain, type 1"/>
    <property type="match status" value="1"/>
</dbReference>
<keyword evidence="4" id="KW-0963">Cytoplasm</keyword>
<evidence type="ECO:0000259" key="11">
    <source>
        <dbReference type="Pfam" id="PF18311"/>
    </source>
</evidence>
<keyword evidence="6" id="KW-0271">Exosome</keyword>
<dbReference type="InterPro" id="IPR026699">
    <property type="entry name" value="Exosome_RNA_bind1/RRP40/RRP4"/>
</dbReference>
<gene>
    <name evidence="12" type="ORF">BCR44DRAFT_35255</name>
</gene>
<dbReference type="InterPro" id="IPR012340">
    <property type="entry name" value="NA-bd_OB-fold"/>
</dbReference>
<dbReference type="GO" id="GO:0071038">
    <property type="term" value="P:TRAMP-dependent tRNA surveillance pathway"/>
    <property type="evidence" value="ECO:0007669"/>
    <property type="project" value="TreeGrafter"/>
</dbReference>
<dbReference type="InterPro" id="IPR041054">
    <property type="entry name" value="Rrp40_N_euk"/>
</dbReference>
<dbReference type="Gene3D" id="2.40.50.140">
    <property type="entry name" value="Nucleic acid-binding proteins"/>
    <property type="match status" value="1"/>
</dbReference>
<comment type="subcellular location">
    <subcellularLocation>
        <location evidence="1">Cytoplasm</location>
    </subcellularLocation>
    <subcellularLocation>
        <location evidence="2">Nucleus</location>
        <location evidence="2">Nucleolus</location>
    </subcellularLocation>
</comment>
<dbReference type="Gene3D" id="2.40.50.100">
    <property type="match status" value="1"/>
</dbReference>
<name>A0A1Y2HWB8_9FUNG</name>
<evidence type="ECO:0000256" key="6">
    <source>
        <dbReference type="ARBA" id="ARBA00022835"/>
    </source>
</evidence>
<dbReference type="Proteomes" id="UP000193411">
    <property type="component" value="Unassembled WGS sequence"/>
</dbReference>
<dbReference type="OrthoDB" id="340500at2759"/>
<dbReference type="InterPro" id="IPR004088">
    <property type="entry name" value="KH_dom_type_1"/>
</dbReference>
<accession>A0A1Y2HWB8</accession>
<reference evidence="12 13" key="1">
    <citation type="submission" date="2016-07" db="EMBL/GenBank/DDBJ databases">
        <title>Pervasive Adenine N6-methylation of Active Genes in Fungi.</title>
        <authorList>
            <consortium name="DOE Joint Genome Institute"/>
            <person name="Mondo S.J."/>
            <person name="Dannebaum R.O."/>
            <person name="Kuo R.C."/>
            <person name="Labutti K."/>
            <person name="Haridas S."/>
            <person name="Kuo A."/>
            <person name="Salamov A."/>
            <person name="Ahrendt S.R."/>
            <person name="Lipzen A."/>
            <person name="Sullivan W."/>
            <person name="Andreopoulos W.B."/>
            <person name="Clum A."/>
            <person name="Lindquist E."/>
            <person name="Daum C."/>
            <person name="Ramamoorthy G.K."/>
            <person name="Gryganskyi A."/>
            <person name="Culley D."/>
            <person name="Magnuson J.K."/>
            <person name="James T.Y."/>
            <person name="O'Malley M.A."/>
            <person name="Stajich J.E."/>
            <person name="Spatafora J.W."/>
            <person name="Visel A."/>
            <person name="Grigoriev I.V."/>
        </authorList>
    </citation>
    <scope>NUCLEOTIDE SEQUENCE [LARGE SCALE GENOMIC DNA]</scope>
    <source>
        <strain evidence="12 13">PL171</strain>
    </source>
</reference>
<evidence type="ECO:0000256" key="5">
    <source>
        <dbReference type="ARBA" id="ARBA00022552"/>
    </source>
</evidence>
<comment type="caution">
    <text evidence="12">The sequence shown here is derived from an EMBL/GenBank/DDBJ whole genome shotgun (WGS) entry which is preliminary data.</text>
</comment>
<dbReference type="PANTHER" id="PTHR21321">
    <property type="entry name" value="PNAS-3 RELATED"/>
    <property type="match status" value="1"/>
</dbReference>
<evidence type="ECO:0000256" key="4">
    <source>
        <dbReference type="ARBA" id="ARBA00022490"/>
    </source>
</evidence>
<evidence type="ECO:0000313" key="12">
    <source>
        <dbReference type="EMBL" id="ORZ38886.1"/>
    </source>
</evidence>
<keyword evidence="7" id="KW-0694">RNA-binding</keyword>
<dbReference type="GO" id="GO:0000467">
    <property type="term" value="P:exonucleolytic trimming to generate mature 3'-end of 5.8S rRNA from tricistronic rRNA transcript (SSU-rRNA, 5.8S rRNA, LSU-rRNA)"/>
    <property type="evidence" value="ECO:0007669"/>
    <property type="project" value="TreeGrafter"/>
</dbReference>
<dbReference type="EMBL" id="MCFL01000007">
    <property type="protein sequence ID" value="ORZ38886.1"/>
    <property type="molecule type" value="Genomic_DNA"/>
</dbReference>
<dbReference type="PANTHER" id="PTHR21321:SF1">
    <property type="entry name" value="EXOSOME COMPLEX COMPONENT RRP40"/>
    <property type="match status" value="1"/>
</dbReference>
<dbReference type="GO" id="GO:0000176">
    <property type="term" value="C:nuclear exosome (RNase complex)"/>
    <property type="evidence" value="ECO:0007669"/>
    <property type="project" value="TreeGrafter"/>
</dbReference>
<dbReference type="GO" id="GO:0071035">
    <property type="term" value="P:nuclear polyadenylation-dependent rRNA catabolic process"/>
    <property type="evidence" value="ECO:0007669"/>
    <property type="project" value="TreeGrafter"/>
</dbReference>
<evidence type="ECO:0000256" key="8">
    <source>
        <dbReference type="ARBA" id="ARBA00023242"/>
    </source>
</evidence>
<dbReference type="Pfam" id="PF21262">
    <property type="entry name" value="RRP40_S1"/>
    <property type="match status" value="1"/>
</dbReference>
<dbReference type="InterPro" id="IPR036612">
    <property type="entry name" value="KH_dom_type_1_sf"/>
</dbReference>
<feature type="domain" description="K Homology" evidence="10">
    <location>
        <begin position="168"/>
        <end position="215"/>
    </location>
</feature>
<evidence type="ECO:0000256" key="1">
    <source>
        <dbReference type="ARBA" id="ARBA00004496"/>
    </source>
</evidence>
<evidence type="ECO:0000256" key="9">
    <source>
        <dbReference type="ARBA" id="ARBA00030615"/>
    </source>
</evidence>
<sequence>MTDVDQQQPDFPRFVFPGDAVPAIPEPSDADMDVDGGPPAVILGPGVRRDVDQVVATKAGMLYHNPEGNKWWIDSDQKRYTPSANENVIGVVTHRLAEMFRVDIGTAHPAVLSAMAFEGASKRNRPNCNVGDLVYARIAVASKDMDPELECVNPRTGKSSGYGVLKGGFVAKVSLKTCRGLMYTNNPTAKILGKYFTFEQAVGQNGRVWINAPTAVMSVRIARALELSQSMTEDEFARHVKQLSDEIKQSNS</sequence>
<dbReference type="AlphaFoldDB" id="A0A1Y2HWB8"/>
<dbReference type="GO" id="GO:0071034">
    <property type="term" value="P:CUT catabolic process"/>
    <property type="evidence" value="ECO:0007669"/>
    <property type="project" value="TreeGrafter"/>
</dbReference>
<dbReference type="Pfam" id="PF15985">
    <property type="entry name" value="KH_6"/>
    <property type="match status" value="1"/>
</dbReference>
<dbReference type="CDD" id="cd05790">
    <property type="entry name" value="S1_Rrp40"/>
    <property type="match status" value="1"/>
</dbReference>
<dbReference type="GO" id="GO:0003723">
    <property type="term" value="F:RNA binding"/>
    <property type="evidence" value="ECO:0007669"/>
    <property type="project" value="UniProtKB-KW"/>
</dbReference>
<protein>
    <recommendedName>
        <fullName evidence="9">Ribosomal RNA-processing protein 40</fullName>
    </recommendedName>
</protein>
<dbReference type="Pfam" id="PF18311">
    <property type="entry name" value="Rrp40_N"/>
    <property type="match status" value="1"/>
</dbReference>
<proteinExistence type="inferred from homology"/>
<organism evidence="12 13">
    <name type="scientific">Catenaria anguillulae PL171</name>
    <dbReference type="NCBI Taxonomy" id="765915"/>
    <lineage>
        <taxon>Eukaryota</taxon>
        <taxon>Fungi</taxon>
        <taxon>Fungi incertae sedis</taxon>
        <taxon>Blastocladiomycota</taxon>
        <taxon>Blastocladiomycetes</taxon>
        <taxon>Blastocladiales</taxon>
        <taxon>Catenariaceae</taxon>
        <taxon>Catenaria</taxon>
    </lineage>
</organism>
<dbReference type="FunFam" id="2.40.50.140:FF:000112">
    <property type="entry name" value="Exosome complex component RRP40"/>
    <property type="match status" value="1"/>
</dbReference>
<evidence type="ECO:0000313" key="13">
    <source>
        <dbReference type="Proteomes" id="UP000193411"/>
    </source>
</evidence>
<dbReference type="STRING" id="765915.A0A1Y2HWB8"/>
<evidence type="ECO:0000259" key="10">
    <source>
        <dbReference type="Pfam" id="PF15985"/>
    </source>
</evidence>
<dbReference type="InterPro" id="IPR037319">
    <property type="entry name" value="Rrp40_S1"/>
</dbReference>
<dbReference type="GO" id="GO:0000177">
    <property type="term" value="C:cytoplasmic exosome (RNase complex)"/>
    <property type="evidence" value="ECO:0007669"/>
    <property type="project" value="TreeGrafter"/>
</dbReference>
<dbReference type="CDD" id="cd22526">
    <property type="entry name" value="KH-I_Rrp40"/>
    <property type="match status" value="1"/>
</dbReference>
<evidence type="ECO:0000256" key="7">
    <source>
        <dbReference type="ARBA" id="ARBA00022884"/>
    </source>
</evidence>
<keyword evidence="8" id="KW-0539">Nucleus</keyword>
<dbReference type="GO" id="GO:0071051">
    <property type="term" value="P:poly(A)-dependent snoRNA 3'-end processing"/>
    <property type="evidence" value="ECO:0007669"/>
    <property type="project" value="TreeGrafter"/>
</dbReference>
<dbReference type="GO" id="GO:0005730">
    <property type="term" value="C:nucleolus"/>
    <property type="evidence" value="ECO:0007669"/>
    <property type="project" value="UniProtKB-SubCell"/>
</dbReference>
<evidence type="ECO:0000256" key="2">
    <source>
        <dbReference type="ARBA" id="ARBA00004604"/>
    </source>
</evidence>
<dbReference type="GO" id="GO:0034475">
    <property type="term" value="P:U4 snRNA 3'-end processing"/>
    <property type="evidence" value="ECO:0007669"/>
    <property type="project" value="TreeGrafter"/>
</dbReference>
<dbReference type="SUPFAM" id="SSF54791">
    <property type="entry name" value="Eukaryotic type KH-domain (KH-domain type I)"/>
    <property type="match status" value="1"/>
</dbReference>
<keyword evidence="5" id="KW-0698">rRNA processing</keyword>
<evidence type="ECO:0000256" key="3">
    <source>
        <dbReference type="ARBA" id="ARBA00007841"/>
    </source>
</evidence>